<evidence type="ECO:0000313" key="1">
    <source>
        <dbReference type="EMBL" id="CAG8788838.1"/>
    </source>
</evidence>
<feature type="non-terminal residue" evidence="1">
    <location>
        <position position="1"/>
    </location>
</feature>
<organism evidence="1 2">
    <name type="scientific">Cetraspora pellucida</name>
    <dbReference type="NCBI Taxonomy" id="1433469"/>
    <lineage>
        <taxon>Eukaryota</taxon>
        <taxon>Fungi</taxon>
        <taxon>Fungi incertae sedis</taxon>
        <taxon>Mucoromycota</taxon>
        <taxon>Glomeromycotina</taxon>
        <taxon>Glomeromycetes</taxon>
        <taxon>Diversisporales</taxon>
        <taxon>Gigasporaceae</taxon>
        <taxon>Cetraspora</taxon>
    </lineage>
</organism>
<proteinExistence type="predicted"/>
<dbReference type="EMBL" id="CAJVPW010067095">
    <property type="protein sequence ID" value="CAG8788838.1"/>
    <property type="molecule type" value="Genomic_DNA"/>
</dbReference>
<gene>
    <name evidence="1" type="ORF">SPELUC_LOCUS17044</name>
</gene>
<accession>A0ACA9RDS1</accession>
<comment type="caution">
    <text evidence="1">The sequence shown here is derived from an EMBL/GenBank/DDBJ whole genome shotgun (WGS) entry which is preliminary data.</text>
</comment>
<evidence type="ECO:0000313" key="2">
    <source>
        <dbReference type="Proteomes" id="UP000789366"/>
    </source>
</evidence>
<name>A0ACA9RDS1_9GLOM</name>
<sequence length="55" mass="5949">EQELVGNLSASDLRGLSYESIDSLVLPVLKFLGTLSNFENLLNPVAVTPESSLEE</sequence>
<feature type="non-terminal residue" evidence="1">
    <location>
        <position position="55"/>
    </location>
</feature>
<keyword evidence="2" id="KW-1185">Reference proteome</keyword>
<reference evidence="1" key="1">
    <citation type="submission" date="2021-06" db="EMBL/GenBank/DDBJ databases">
        <authorList>
            <person name="Kallberg Y."/>
            <person name="Tangrot J."/>
            <person name="Rosling A."/>
        </authorList>
    </citation>
    <scope>NUCLEOTIDE SEQUENCE</scope>
    <source>
        <strain evidence="1">28 12/20/2015</strain>
    </source>
</reference>
<dbReference type="Proteomes" id="UP000789366">
    <property type="component" value="Unassembled WGS sequence"/>
</dbReference>
<protein>
    <submittedName>
        <fullName evidence="1">3612_t:CDS:1</fullName>
    </submittedName>
</protein>